<dbReference type="SUPFAM" id="SSF75217">
    <property type="entry name" value="alpha/beta knot"/>
    <property type="match status" value="1"/>
</dbReference>
<keyword evidence="1" id="KW-0698">rRNA processing</keyword>
<dbReference type="Pfam" id="PF02590">
    <property type="entry name" value="SPOUT_MTase"/>
    <property type="match status" value="1"/>
</dbReference>
<evidence type="ECO:0000256" key="1">
    <source>
        <dbReference type="ARBA" id="ARBA00022552"/>
    </source>
</evidence>
<proteinExistence type="predicted"/>
<reference evidence="2 3" key="1">
    <citation type="submission" date="2013-12" db="EMBL/GenBank/DDBJ databases">
        <title>Genome and proteome characterization of Caldibacillus debilis GB1 derived from a cellulolytic aero-tolerant co-culture.</title>
        <authorList>
            <person name="Wushke S.T."/>
            <person name="Zhang X."/>
            <person name="Fristensky B."/>
            <person name="Wilkins J.A."/>
            <person name="Levin D.B."/>
            <person name="Sparling R."/>
        </authorList>
    </citation>
    <scope>NUCLEOTIDE SEQUENCE [LARGE SCALE GENOMIC DNA]</scope>
    <source>
        <strain evidence="2 3">GB1</strain>
    </source>
</reference>
<accession>A0A420VG98</accession>
<keyword evidence="3" id="KW-1185">Reference proteome</keyword>
<dbReference type="GO" id="GO:0008168">
    <property type="term" value="F:methyltransferase activity"/>
    <property type="evidence" value="ECO:0007669"/>
    <property type="project" value="InterPro"/>
</dbReference>
<comment type="caution">
    <text evidence="2">The sequence shown here is derived from an EMBL/GenBank/DDBJ whole genome shotgun (WGS) entry which is preliminary data.</text>
</comment>
<protein>
    <recommendedName>
        <fullName evidence="4">23S rRNA (Pseudouridine(1915)-N(3))-methyltransferase RlmH</fullName>
    </recommendedName>
</protein>
<evidence type="ECO:0008006" key="4">
    <source>
        <dbReference type="Google" id="ProtNLM"/>
    </source>
</evidence>
<organism evidence="2 3">
    <name type="scientific">Caldibacillus debilis GB1</name>
    <dbReference type="NCBI Taxonomy" id="1339248"/>
    <lineage>
        <taxon>Bacteria</taxon>
        <taxon>Bacillati</taxon>
        <taxon>Bacillota</taxon>
        <taxon>Bacilli</taxon>
        <taxon>Bacillales</taxon>
        <taxon>Bacillaceae</taxon>
        <taxon>Caldibacillus</taxon>
    </lineage>
</organism>
<dbReference type="InterPro" id="IPR003742">
    <property type="entry name" value="RlmH-like"/>
</dbReference>
<dbReference type="InterPro" id="IPR029026">
    <property type="entry name" value="tRNA_m1G_MTases_N"/>
</dbReference>
<evidence type="ECO:0000313" key="3">
    <source>
        <dbReference type="Proteomes" id="UP000286235"/>
    </source>
</evidence>
<dbReference type="GO" id="GO:0006364">
    <property type="term" value="P:rRNA processing"/>
    <property type="evidence" value="ECO:0007669"/>
    <property type="project" value="UniProtKB-KW"/>
</dbReference>
<evidence type="ECO:0000313" key="2">
    <source>
        <dbReference type="EMBL" id="RKO62651.1"/>
    </source>
</evidence>
<dbReference type="Proteomes" id="UP000286235">
    <property type="component" value="Unassembled WGS sequence"/>
</dbReference>
<dbReference type="EMBL" id="AZRV01000012">
    <property type="protein sequence ID" value="RKO62651.1"/>
    <property type="molecule type" value="Genomic_DNA"/>
</dbReference>
<dbReference type="AlphaFoldDB" id="A0A420VG98"/>
<dbReference type="Gene3D" id="3.40.1280.10">
    <property type="match status" value="1"/>
</dbReference>
<dbReference type="InterPro" id="IPR029028">
    <property type="entry name" value="Alpha/beta_knot_MTases"/>
</dbReference>
<name>A0A420VG98_9BACI</name>
<gene>
    <name evidence="2" type="ORF">Cdeb_00378</name>
</gene>
<sequence>MTFPHQLMRLILLEQIYRAFKINRGEPYHK</sequence>